<comment type="subcellular location">
    <subcellularLocation>
        <location evidence="1">Nucleus</location>
    </subcellularLocation>
</comment>
<reference evidence="13" key="2">
    <citation type="submission" date="2012-11" db="EMBL/GenBank/DDBJ databases">
        <authorList>
            <person name="Kuo A."/>
            <person name="Curtis B.A."/>
            <person name="Tanifuji G."/>
            <person name="Burki F."/>
            <person name="Gruber A."/>
            <person name="Irimia M."/>
            <person name="Maruyama S."/>
            <person name="Arias M.C."/>
            <person name="Ball S.G."/>
            <person name="Gile G.H."/>
            <person name="Hirakawa Y."/>
            <person name="Hopkins J.F."/>
            <person name="Rensing S.A."/>
            <person name="Schmutz J."/>
            <person name="Symeonidi A."/>
            <person name="Elias M."/>
            <person name="Eveleigh R.J."/>
            <person name="Herman E.K."/>
            <person name="Klute M.J."/>
            <person name="Nakayama T."/>
            <person name="Obornik M."/>
            <person name="Reyes-Prieto A."/>
            <person name="Armbrust E.V."/>
            <person name="Aves S.J."/>
            <person name="Beiko R.G."/>
            <person name="Coutinho P."/>
            <person name="Dacks J.B."/>
            <person name="Durnford D.G."/>
            <person name="Fast N.M."/>
            <person name="Green B.R."/>
            <person name="Grisdale C."/>
            <person name="Hempe F."/>
            <person name="Henrissat B."/>
            <person name="Hoppner M.P."/>
            <person name="Ishida K.-I."/>
            <person name="Kim E."/>
            <person name="Koreny L."/>
            <person name="Kroth P.G."/>
            <person name="Liu Y."/>
            <person name="Malik S.-B."/>
            <person name="Maier U.G."/>
            <person name="McRose D."/>
            <person name="Mock T."/>
            <person name="Neilson J.A."/>
            <person name="Onodera N.T."/>
            <person name="Poole A.M."/>
            <person name="Pritham E.J."/>
            <person name="Richards T.A."/>
            <person name="Rocap G."/>
            <person name="Roy S.W."/>
            <person name="Sarai C."/>
            <person name="Schaack S."/>
            <person name="Shirato S."/>
            <person name="Slamovits C.H."/>
            <person name="Spencer D.F."/>
            <person name="Suzuki S."/>
            <person name="Worden A.Z."/>
            <person name="Zauner S."/>
            <person name="Barry K."/>
            <person name="Bell C."/>
            <person name="Bharti A.K."/>
            <person name="Crow J.A."/>
            <person name="Grimwood J."/>
            <person name="Kramer R."/>
            <person name="Lindquist E."/>
            <person name="Lucas S."/>
            <person name="Salamov A."/>
            <person name="McFadden G.I."/>
            <person name="Lane C.E."/>
            <person name="Keeling P.J."/>
            <person name="Gray M.W."/>
            <person name="Grigoriev I.V."/>
            <person name="Archibald J.M."/>
        </authorList>
    </citation>
    <scope>NUCLEOTIDE SEQUENCE</scope>
    <source>
        <strain evidence="13">CCMP2712</strain>
    </source>
</reference>
<dbReference type="RefSeq" id="XP_005834064.1">
    <property type="nucleotide sequence ID" value="XM_005834007.1"/>
</dbReference>
<dbReference type="EMBL" id="JH992991">
    <property type="protein sequence ID" value="EKX47084.1"/>
    <property type="molecule type" value="Genomic_DNA"/>
</dbReference>
<evidence type="ECO:0000256" key="6">
    <source>
        <dbReference type="ARBA" id="ARBA00023163"/>
    </source>
</evidence>
<dbReference type="AlphaFoldDB" id="L1JG14"/>
<keyword evidence="13" id="KW-1185">Reference proteome</keyword>
<dbReference type="KEGG" id="gtt:GUITHDRAFT_106997"/>
<evidence type="ECO:0000259" key="10">
    <source>
        <dbReference type="PROSITE" id="PS51727"/>
    </source>
</evidence>
<feature type="domain" description="CBP/p300-type HAT" evidence="10">
    <location>
        <begin position="311"/>
        <end position="715"/>
    </location>
</feature>
<dbReference type="InterPro" id="IPR013178">
    <property type="entry name" value="Histone_AcTrfase_Rtt109/CBP"/>
</dbReference>
<evidence type="ECO:0000313" key="13">
    <source>
        <dbReference type="Proteomes" id="UP000011087"/>
    </source>
</evidence>
<keyword evidence="4" id="KW-0156">Chromatin regulator</keyword>
<proteinExistence type="predicted"/>
<feature type="compositionally biased region" description="Polar residues" evidence="9">
    <location>
        <begin position="711"/>
        <end position="720"/>
    </location>
</feature>
<dbReference type="GO" id="GO:0005634">
    <property type="term" value="C:nucleus"/>
    <property type="evidence" value="ECO:0007669"/>
    <property type="project" value="UniProtKB-SubCell"/>
</dbReference>
<dbReference type="GO" id="GO:0003713">
    <property type="term" value="F:transcription coactivator activity"/>
    <property type="evidence" value="ECO:0007669"/>
    <property type="project" value="TreeGrafter"/>
</dbReference>
<evidence type="ECO:0000256" key="7">
    <source>
        <dbReference type="ARBA" id="ARBA00023242"/>
    </source>
</evidence>
<dbReference type="PANTHER" id="PTHR13808">
    <property type="entry name" value="CBP/P300-RELATED"/>
    <property type="match status" value="1"/>
</dbReference>
<comment type="catalytic activity">
    <reaction evidence="8">
        <text>L-lysyl-[protein] + acetyl-CoA = N(6)-acetyl-L-lysyl-[protein] + CoA + H(+)</text>
        <dbReference type="Rhea" id="RHEA:45948"/>
        <dbReference type="Rhea" id="RHEA-COMP:9752"/>
        <dbReference type="Rhea" id="RHEA-COMP:10731"/>
        <dbReference type="ChEBI" id="CHEBI:15378"/>
        <dbReference type="ChEBI" id="CHEBI:29969"/>
        <dbReference type="ChEBI" id="CHEBI:57287"/>
        <dbReference type="ChEBI" id="CHEBI:57288"/>
        <dbReference type="ChEBI" id="CHEBI:61930"/>
        <dbReference type="EC" id="2.3.1.48"/>
    </reaction>
</comment>
<dbReference type="GeneID" id="17303720"/>
<feature type="compositionally biased region" description="Low complexity" evidence="9">
    <location>
        <begin position="675"/>
        <end position="689"/>
    </location>
</feature>
<evidence type="ECO:0000256" key="5">
    <source>
        <dbReference type="ARBA" id="ARBA00023015"/>
    </source>
</evidence>
<keyword evidence="6" id="KW-0804">Transcription</keyword>
<dbReference type="InterPro" id="IPR031162">
    <property type="entry name" value="CBP_P300_HAT"/>
</dbReference>
<reference evidence="12" key="3">
    <citation type="submission" date="2015-06" db="UniProtKB">
        <authorList>
            <consortium name="EnsemblProtists"/>
        </authorList>
    </citation>
    <scope>IDENTIFICATION</scope>
</reference>
<evidence type="ECO:0000256" key="4">
    <source>
        <dbReference type="ARBA" id="ARBA00022853"/>
    </source>
</evidence>
<evidence type="ECO:0000256" key="8">
    <source>
        <dbReference type="ARBA" id="ARBA00048017"/>
    </source>
</evidence>
<feature type="compositionally biased region" description="Acidic residues" evidence="9">
    <location>
        <begin position="338"/>
        <end position="347"/>
    </location>
</feature>
<accession>L1JG14</accession>
<keyword evidence="5" id="KW-0805">Transcription regulation</keyword>
<evidence type="ECO:0000256" key="3">
    <source>
        <dbReference type="ARBA" id="ARBA00022679"/>
    </source>
</evidence>
<dbReference type="PaxDb" id="55529-EKX47084"/>
<dbReference type="OrthoDB" id="899at2759"/>
<dbReference type="Proteomes" id="UP000011087">
    <property type="component" value="Unassembled WGS sequence"/>
</dbReference>
<dbReference type="GO" id="GO:0005667">
    <property type="term" value="C:transcription regulator complex"/>
    <property type="evidence" value="ECO:0007669"/>
    <property type="project" value="TreeGrafter"/>
</dbReference>
<dbReference type="GO" id="GO:0031490">
    <property type="term" value="F:chromatin DNA binding"/>
    <property type="evidence" value="ECO:0007669"/>
    <property type="project" value="TreeGrafter"/>
</dbReference>
<dbReference type="GO" id="GO:0000123">
    <property type="term" value="C:histone acetyltransferase complex"/>
    <property type="evidence" value="ECO:0007669"/>
    <property type="project" value="TreeGrafter"/>
</dbReference>
<evidence type="ECO:0000313" key="12">
    <source>
        <dbReference type="EnsemblProtists" id="EKX47084"/>
    </source>
</evidence>
<dbReference type="GO" id="GO:0045944">
    <property type="term" value="P:positive regulation of transcription by RNA polymerase II"/>
    <property type="evidence" value="ECO:0007669"/>
    <property type="project" value="TreeGrafter"/>
</dbReference>
<evidence type="ECO:0000256" key="2">
    <source>
        <dbReference type="ARBA" id="ARBA00013184"/>
    </source>
</evidence>
<evidence type="ECO:0000256" key="9">
    <source>
        <dbReference type="SAM" id="MobiDB-lite"/>
    </source>
</evidence>
<feature type="region of interest" description="Disordered" evidence="9">
    <location>
        <begin position="661"/>
        <end position="726"/>
    </location>
</feature>
<feature type="region of interest" description="Disordered" evidence="9">
    <location>
        <begin position="289"/>
        <end position="371"/>
    </location>
</feature>
<dbReference type="STRING" id="905079.L1JG14"/>
<dbReference type="EnsemblProtists" id="EKX47084">
    <property type="protein sequence ID" value="EKX47084"/>
    <property type="gene ID" value="GUITHDRAFT_106997"/>
</dbReference>
<dbReference type="PROSITE" id="PS51727">
    <property type="entry name" value="CBP_P300_HAT"/>
    <property type="match status" value="1"/>
</dbReference>
<dbReference type="GO" id="GO:0004402">
    <property type="term" value="F:histone acetyltransferase activity"/>
    <property type="evidence" value="ECO:0007669"/>
    <property type="project" value="InterPro"/>
</dbReference>
<dbReference type="eggNOG" id="KOG1778">
    <property type="taxonomic scope" value="Eukaryota"/>
</dbReference>
<sequence>MVRLFEAFTPRVLTSNTFHEVLCVWSPDSCLHRGERLSTAMNEKFKVEGAHLKPGLTESSRALAKTSRGQEHARLTADLHSGHVGGRKSTQSSLLRSNAEQFADLIPEGSEDSEVDLNEDLNELDSIEAEIFGGTPQEAKGVHRGGREDDGGGSLLMKVEHRRGPPILSPYLQHHRVVPSSRRADFESKWMPKEVNGSVMTRLKKELGSKAVPRTMSFLKSLMRSLSRLLPTEGRMALIEALQSYEAGKLSEVTLAERIKGLVDQYRIVVPLEDGHGYLPWRRSSNDPPPLSFDEASPANDGMAEVSFTKKGKRKLDDRDELADMQDPARRAGLKQQEDEEGEDGCMEEGGSSSRGAMQGETSSEQLEDTPMAQHITGKVRSVYKSSMPVRVRVVGEKVSTAGGYLHRSKAIMAFQEARGGKEILLFAMYTNEFGADAQAPNTGRVYIECIDGLPLRPNERGEEREELVRGIMYGYLEYMKLCGFSFIHLRVPPPHDSNCQIFSRRPADVRLQWSIRMSLWLKKLLRSAAAAKIIDAYQCGAHGSILNYPPTLLPARHLYLECTFAKVEAASANRISFASQQQLRERLFVVRLHPGPRTGGGTGVRAIDRSPLVPATTAASRQDLIKTLTTRRWSFHTLAHATTTTTGLLQMLISEQRAARKQEATEASSSSYPAADTSMAAASSSSSKDAFRTPERLSQQLAAMLERSAETTPSGSVPTPGQELAENRSEFLDSVFEVWEKPREEKLSAITASTVSPLIQPSPNLRHMQHEMQELGQQEIDDGSSLFCMDTLQL</sequence>
<dbReference type="SMART" id="SM01250">
    <property type="entry name" value="KAT11"/>
    <property type="match status" value="1"/>
</dbReference>
<protein>
    <recommendedName>
        <fullName evidence="2">histone acetyltransferase</fullName>
        <ecNumber evidence="2">2.3.1.48</ecNumber>
    </recommendedName>
</protein>
<feature type="compositionally biased region" description="Polar residues" evidence="9">
    <location>
        <begin position="352"/>
        <end position="365"/>
    </location>
</feature>
<reference evidence="11 13" key="1">
    <citation type="journal article" date="2012" name="Nature">
        <title>Algal genomes reveal evolutionary mosaicism and the fate of nucleomorphs.</title>
        <authorList>
            <consortium name="DOE Joint Genome Institute"/>
            <person name="Curtis B.A."/>
            <person name="Tanifuji G."/>
            <person name="Burki F."/>
            <person name="Gruber A."/>
            <person name="Irimia M."/>
            <person name="Maruyama S."/>
            <person name="Arias M.C."/>
            <person name="Ball S.G."/>
            <person name="Gile G.H."/>
            <person name="Hirakawa Y."/>
            <person name="Hopkins J.F."/>
            <person name="Kuo A."/>
            <person name="Rensing S.A."/>
            <person name="Schmutz J."/>
            <person name="Symeonidi A."/>
            <person name="Elias M."/>
            <person name="Eveleigh R.J."/>
            <person name="Herman E.K."/>
            <person name="Klute M.J."/>
            <person name="Nakayama T."/>
            <person name="Obornik M."/>
            <person name="Reyes-Prieto A."/>
            <person name="Armbrust E.V."/>
            <person name="Aves S.J."/>
            <person name="Beiko R.G."/>
            <person name="Coutinho P."/>
            <person name="Dacks J.B."/>
            <person name="Durnford D.G."/>
            <person name="Fast N.M."/>
            <person name="Green B.R."/>
            <person name="Grisdale C.J."/>
            <person name="Hempel F."/>
            <person name="Henrissat B."/>
            <person name="Hoppner M.P."/>
            <person name="Ishida K."/>
            <person name="Kim E."/>
            <person name="Koreny L."/>
            <person name="Kroth P.G."/>
            <person name="Liu Y."/>
            <person name="Malik S.B."/>
            <person name="Maier U.G."/>
            <person name="McRose D."/>
            <person name="Mock T."/>
            <person name="Neilson J.A."/>
            <person name="Onodera N.T."/>
            <person name="Poole A.M."/>
            <person name="Pritham E.J."/>
            <person name="Richards T.A."/>
            <person name="Rocap G."/>
            <person name="Roy S.W."/>
            <person name="Sarai C."/>
            <person name="Schaack S."/>
            <person name="Shirato S."/>
            <person name="Slamovits C.H."/>
            <person name="Spencer D.F."/>
            <person name="Suzuki S."/>
            <person name="Worden A.Z."/>
            <person name="Zauner S."/>
            <person name="Barry K."/>
            <person name="Bell C."/>
            <person name="Bharti A.K."/>
            <person name="Crow J.A."/>
            <person name="Grimwood J."/>
            <person name="Kramer R."/>
            <person name="Lindquist E."/>
            <person name="Lucas S."/>
            <person name="Salamov A."/>
            <person name="McFadden G.I."/>
            <person name="Lane C.E."/>
            <person name="Keeling P.J."/>
            <person name="Gray M.W."/>
            <person name="Grigoriev I.V."/>
            <person name="Archibald J.M."/>
        </authorList>
    </citation>
    <scope>NUCLEOTIDE SEQUENCE</scope>
    <source>
        <strain evidence="11 13">CCMP2712</strain>
    </source>
</reference>
<evidence type="ECO:0000256" key="1">
    <source>
        <dbReference type="ARBA" id="ARBA00004123"/>
    </source>
</evidence>
<dbReference type="EC" id="2.3.1.48" evidence="2"/>
<gene>
    <name evidence="11" type="ORF">GUITHDRAFT_106997</name>
</gene>
<organism evidence="11">
    <name type="scientific">Guillardia theta (strain CCMP2712)</name>
    <name type="common">Cryptophyte</name>
    <dbReference type="NCBI Taxonomy" id="905079"/>
    <lineage>
        <taxon>Eukaryota</taxon>
        <taxon>Cryptophyceae</taxon>
        <taxon>Pyrenomonadales</taxon>
        <taxon>Geminigeraceae</taxon>
        <taxon>Guillardia</taxon>
    </lineage>
</organism>
<dbReference type="PANTHER" id="PTHR13808:SF1">
    <property type="entry name" value="HISTONE ACETYLTRANSFERASE"/>
    <property type="match status" value="1"/>
</dbReference>
<dbReference type="HOGENOM" id="CLU_353548_0_0_1"/>
<keyword evidence="3" id="KW-0808">Transferase</keyword>
<name>L1JG14_GUITC</name>
<evidence type="ECO:0000313" key="11">
    <source>
        <dbReference type="EMBL" id="EKX47084.1"/>
    </source>
</evidence>
<keyword evidence="7" id="KW-0539">Nucleus</keyword>